<dbReference type="Pfam" id="PF12770">
    <property type="entry name" value="CHAT"/>
    <property type="match status" value="1"/>
</dbReference>
<sequence length="1194" mass="126451">MNDLREDPEEAAERLLGQGTELLAQAGDALTEAARHLLVLAAENLGEAFALRPAHPGLRLLLGTALARRVVWDVMTGGVTADTRLQAAVAVEDLAAGLAEDPGDEAAGRLLARTRALAFGCLGGPPAAPPGAEEIELDHFLRAAVLLLGPAPAWLRSLMPSEATLVSLVADPALLPGAADGTEALARLRHVRSADLATPAAWLTVIGRLAAAGGPAGLASPDPADPIADIVRGVAAALDLDAGGPTRLVTVLDHLTDAARALGPAHPLHPGLLTLLDMAARLTRHGPETRRDGEALLERLEAALREFPARHPRRLDTLTHLMAISLRHLRFDSSPARTARIEALVAERAGLADDVVTRTMLPLVTALMSYFRAQNSGELIELDTAIEALEASLRNGGEDQGLLVQTLEIISALLAMRHLNQGRIDDLTASGVYANLARTALDTLNPERPPRLRGDGLAGAFGEVGGMPRMQLRTEDFDRYIEALSGGAADPDGSTERGINGFETLRAVTELAQAGTLDREDLAASLQPLIDQIRASLDAAGDLDPDQPFHGMELLRASNLSAVLGGLHRRPADLDQAVRLAVEAAGCFDRTGNGGFLRQVASLQHGGALGMRSLLTGDRADLSDAIVVLTRCADECAAAGLAVIRYPVLALLAQFHRRRGDANLGDGARSVEAGLAMLDEGAWTVLTQSSLGQAAAIASRMVGEAADVARHALAAGIKEGVVEALEAGRALILYTATADRNTAQILADEGREGMAEEWARAGAPIPRLDVDAGTLFSALLDEGVVPPVPDDLRERVRRELRSTFVEDRLWSRTGPADIGKVLTARGIDALVYLLPRDDARAEALPVPDGGGAAAVVDARGEIHLRRLPDLTVGESGPVPAFVRAQRSRLDETGPDGTWTAALEDVRRWAWPAAMRTVLEWAEDRGLTDPRLVLVPVGELSQVPWHAATRAVEGRDRPVCADAVLSYAASARQLIEAAGRTTRPWGEEAALVRVPDSGLLWSSVEQEGLGRIHPGAVTFDEYEPPTPGDVKRLIRTASMIHFSCHAQAKARPIDTVLKLSGGSELAMHELLDRTAAPVTSGPLVVIGACGTDLSADDHDESLTLATAFLNAGAAGVVGTRWPVNDLASAFFMIRFHHLLATGEPDPARALRATQRWMLDPDRDLPDDLFGDLLKEAGRAPLTDAGAWAAFAYQGR</sequence>
<dbReference type="EMBL" id="BAAAUV010000003">
    <property type="protein sequence ID" value="GAA3199230.1"/>
    <property type="molecule type" value="Genomic_DNA"/>
</dbReference>
<organism evidence="2 3">
    <name type="scientific">Actinocorallia longicatena</name>
    <dbReference type="NCBI Taxonomy" id="111803"/>
    <lineage>
        <taxon>Bacteria</taxon>
        <taxon>Bacillati</taxon>
        <taxon>Actinomycetota</taxon>
        <taxon>Actinomycetes</taxon>
        <taxon>Streptosporangiales</taxon>
        <taxon>Thermomonosporaceae</taxon>
        <taxon>Actinocorallia</taxon>
    </lineage>
</organism>
<reference evidence="3" key="1">
    <citation type="journal article" date="2019" name="Int. J. Syst. Evol. Microbiol.">
        <title>The Global Catalogue of Microorganisms (GCM) 10K type strain sequencing project: providing services to taxonomists for standard genome sequencing and annotation.</title>
        <authorList>
            <consortium name="The Broad Institute Genomics Platform"/>
            <consortium name="The Broad Institute Genome Sequencing Center for Infectious Disease"/>
            <person name="Wu L."/>
            <person name="Ma J."/>
        </authorList>
    </citation>
    <scope>NUCLEOTIDE SEQUENCE [LARGE SCALE GENOMIC DNA]</scope>
    <source>
        <strain evidence="3">JCM 9377</strain>
    </source>
</reference>
<evidence type="ECO:0000259" key="1">
    <source>
        <dbReference type="Pfam" id="PF12770"/>
    </source>
</evidence>
<keyword evidence="3" id="KW-1185">Reference proteome</keyword>
<evidence type="ECO:0000313" key="3">
    <source>
        <dbReference type="Proteomes" id="UP001501237"/>
    </source>
</evidence>
<comment type="caution">
    <text evidence="2">The sequence shown here is derived from an EMBL/GenBank/DDBJ whole genome shotgun (WGS) entry which is preliminary data.</text>
</comment>
<feature type="domain" description="CHAT" evidence="1">
    <location>
        <begin position="907"/>
        <end position="1193"/>
    </location>
</feature>
<name>A0ABP6Q427_9ACTN</name>
<dbReference type="InterPro" id="IPR024983">
    <property type="entry name" value="CHAT_dom"/>
</dbReference>
<evidence type="ECO:0000313" key="2">
    <source>
        <dbReference type="EMBL" id="GAA3199230.1"/>
    </source>
</evidence>
<accession>A0ABP6Q427</accession>
<proteinExistence type="predicted"/>
<protein>
    <recommendedName>
        <fullName evidence="1">CHAT domain-containing protein</fullName>
    </recommendedName>
</protein>
<gene>
    <name evidence="2" type="ORF">GCM10010468_11310</name>
</gene>
<dbReference type="RefSeq" id="WP_344822926.1">
    <property type="nucleotide sequence ID" value="NZ_BAAAUV010000003.1"/>
</dbReference>
<dbReference type="Proteomes" id="UP001501237">
    <property type="component" value="Unassembled WGS sequence"/>
</dbReference>